<dbReference type="InterPro" id="IPR041577">
    <property type="entry name" value="RT_RNaseH_2"/>
</dbReference>
<dbReference type="PANTHER" id="PTHR37984">
    <property type="entry name" value="PROTEIN CBG26694"/>
    <property type="match status" value="1"/>
</dbReference>
<feature type="domain" description="Reverse transcriptase/retrotransposon-derived protein RNase H-like" evidence="1">
    <location>
        <begin position="4"/>
        <end position="69"/>
    </location>
</feature>
<dbReference type="GO" id="GO:0006259">
    <property type="term" value="P:DNA metabolic process"/>
    <property type="evidence" value="ECO:0007669"/>
    <property type="project" value="UniProtKB-ARBA"/>
</dbReference>
<dbReference type="InterPro" id="IPR041588">
    <property type="entry name" value="Integrase_H2C2"/>
</dbReference>
<dbReference type="PANTHER" id="PTHR37984:SF11">
    <property type="entry name" value="INTEGRASE CATALYTIC DOMAIN-CONTAINING PROTEIN"/>
    <property type="match status" value="1"/>
</dbReference>
<dbReference type="Proteomes" id="UP000225706">
    <property type="component" value="Unassembled WGS sequence"/>
</dbReference>
<dbReference type="GO" id="GO:0003676">
    <property type="term" value="F:nucleic acid binding"/>
    <property type="evidence" value="ECO:0007669"/>
    <property type="project" value="InterPro"/>
</dbReference>
<organism evidence="3 4">
    <name type="scientific">Stylophora pistillata</name>
    <name type="common">Smooth cauliflower coral</name>
    <dbReference type="NCBI Taxonomy" id="50429"/>
    <lineage>
        <taxon>Eukaryota</taxon>
        <taxon>Metazoa</taxon>
        <taxon>Cnidaria</taxon>
        <taxon>Anthozoa</taxon>
        <taxon>Hexacorallia</taxon>
        <taxon>Scleractinia</taxon>
        <taxon>Astrocoeniina</taxon>
        <taxon>Pocilloporidae</taxon>
        <taxon>Stylophora</taxon>
    </lineage>
</organism>
<proteinExistence type="predicted"/>
<dbReference type="OrthoDB" id="5988990at2759"/>
<comment type="caution">
    <text evidence="3">The sequence shown here is derived from an EMBL/GenBank/DDBJ whole genome shotgun (WGS) entry which is preliminary data.</text>
</comment>
<keyword evidence="4" id="KW-1185">Reference proteome</keyword>
<reference evidence="4" key="1">
    <citation type="journal article" date="2017" name="bioRxiv">
        <title>Comparative analysis of the genomes of Stylophora pistillata and Acropora digitifera provides evidence for extensive differences between species of corals.</title>
        <authorList>
            <person name="Voolstra C.R."/>
            <person name="Li Y."/>
            <person name="Liew Y.J."/>
            <person name="Baumgarten S."/>
            <person name="Zoccola D."/>
            <person name="Flot J.-F."/>
            <person name="Tambutte S."/>
            <person name="Allemand D."/>
            <person name="Aranda M."/>
        </authorList>
    </citation>
    <scope>NUCLEOTIDE SEQUENCE [LARGE SCALE GENOMIC DNA]</scope>
</reference>
<dbReference type="Gene3D" id="3.30.420.10">
    <property type="entry name" value="Ribonuclease H-like superfamily/Ribonuclease H"/>
    <property type="match status" value="1"/>
</dbReference>
<evidence type="ECO:0000259" key="2">
    <source>
        <dbReference type="Pfam" id="PF17921"/>
    </source>
</evidence>
<dbReference type="STRING" id="50429.A0A2B4SID0"/>
<dbReference type="Pfam" id="PF17919">
    <property type="entry name" value="RT_RNaseH_2"/>
    <property type="match status" value="1"/>
</dbReference>
<dbReference type="EMBL" id="LSMT01000080">
    <property type="protein sequence ID" value="PFX28630.1"/>
    <property type="molecule type" value="Genomic_DNA"/>
</dbReference>
<protein>
    <submittedName>
        <fullName evidence="3">Uncharacterized protein K02A2.6</fullName>
    </submittedName>
</protein>
<dbReference type="InterPro" id="IPR012337">
    <property type="entry name" value="RNaseH-like_sf"/>
</dbReference>
<evidence type="ECO:0000259" key="1">
    <source>
        <dbReference type="Pfam" id="PF17919"/>
    </source>
</evidence>
<dbReference type="AlphaFoldDB" id="A0A2B4SID0"/>
<dbReference type="InterPro" id="IPR050951">
    <property type="entry name" value="Retrovirus_Pol_polyprotein"/>
</dbReference>
<dbReference type="GO" id="GO:0003824">
    <property type="term" value="F:catalytic activity"/>
    <property type="evidence" value="ECO:0007669"/>
    <property type="project" value="UniProtKB-KW"/>
</dbReference>
<dbReference type="FunFam" id="1.10.340.70:FF:000001">
    <property type="entry name" value="Retrovirus-related Pol polyprotein from transposon gypsy-like Protein"/>
    <property type="match status" value="1"/>
</dbReference>
<dbReference type="InterPro" id="IPR036397">
    <property type="entry name" value="RNaseH_sf"/>
</dbReference>
<dbReference type="SUPFAM" id="SSF56672">
    <property type="entry name" value="DNA/RNA polymerases"/>
    <property type="match status" value="1"/>
</dbReference>
<accession>A0A2B4SID0</accession>
<dbReference type="InterPro" id="IPR043502">
    <property type="entry name" value="DNA/RNA_pol_sf"/>
</dbReference>
<dbReference type="Gene3D" id="1.10.340.70">
    <property type="match status" value="1"/>
</dbReference>
<evidence type="ECO:0000313" key="4">
    <source>
        <dbReference type="Proteomes" id="UP000225706"/>
    </source>
</evidence>
<dbReference type="Pfam" id="PF17921">
    <property type="entry name" value="Integrase_H2C2"/>
    <property type="match status" value="1"/>
</dbReference>
<dbReference type="SUPFAM" id="SSF53098">
    <property type="entry name" value="Ribonuclease H-like"/>
    <property type="match status" value="1"/>
</dbReference>
<sequence>MALANTLAYFRGDSKTRIVADAGPDGLGAVLLQLQDNEWRPVSYGSRNLTDVERRYAQTVKEALALCHNYRVLYRPGNGNIADALSRLNQTNPKESSREKEDFVRFVVKESTPVTLTPREVERESENDPELVSVRQYIHSGDWSQCKMPGYICVKNELCTIGQLLLRGDRIMIPQSLRKSVLEAAHERHQGIAKTKSRLTSKVWWPKVDMDGERICKSCHSCQVVGQYLPPEPMLRTEPPTAPWRSPPLWPQANGEVERQNRSLLKTLKIEEVEGNKWTDELPKYLMAYRSTPQESTGATPAFLVFGKEIKSKFPELRPEQSVVNEDIRDRDWSNKLTQKAYADDKRGAVPSPITLEIKGF</sequence>
<name>A0A2B4SID0_STYPI</name>
<evidence type="ECO:0000313" key="3">
    <source>
        <dbReference type="EMBL" id="PFX28630.1"/>
    </source>
</evidence>
<feature type="domain" description="Integrase zinc-binding" evidence="2">
    <location>
        <begin position="173"/>
        <end position="224"/>
    </location>
</feature>
<gene>
    <name evidence="3" type="primary">K02A2.6</name>
    <name evidence="3" type="ORF">AWC38_SpisGene6634</name>
</gene>